<feature type="compositionally biased region" description="Polar residues" evidence="1">
    <location>
        <begin position="206"/>
        <end position="217"/>
    </location>
</feature>
<evidence type="ECO:0000256" key="1">
    <source>
        <dbReference type="SAM" id="MobiDB-lite"/>
    </source>
</evidence>
<feature type="compositionally biased region" description="Low complexity" evidence="1">
    <location>
        <begin position="246"/>
        <end position="262"/>
    </location>
</feature>
<feature type="region of interest" description="Disordered" evidence="1">
    <location>
        <begin position="195"/>
        <end position="297"/>
    </location>
</feature>
<keyword evidence="3" id="KW-1185">Reference proteome</keyword>
<evidence type="ECO:0000313" key="3">
    <source>
        <dbReference type="Proteomes" id="UP000243052"/>
    </source>
</evidence>
<feature type="compositionally biased region" description="Basic and acidic residues" evidence="1">
    <location>
        <begin position="233"/>
        <end position="242"/>
    </location>
</feature>
<proteinExistence type="predicted"/>
<dbReference type="OrthoDB" id="4069534at2759"/>
<name>A0A0X8HS21_9SACH</name>
<dbReference type="GeneID" id="28723649"/>
<reference evidence="2 3" key="1">
    <citation type="submission" date="2016-01" db="EMBL/GenBank/DDBJ databases">
        <title>Genome sequence of the yeast Holleya sinecauda.</title>
        <authorList>
            <person name="Dietrich F.S."/>
        </authorList>
    </citation>
    <scope>NUCLEOTIDE SEQUENCE [LARGE SCALE GENOMIC DNA]</scope>
    <source>
        <strain evidence="2 3">ATCC 58844</strain>
    </source>
</reference>
<accession>A0A0X8HS21</accession>
<feature type="compositionally biased region" description="Basic and acidic residues" evidence="1">
    <location>
        <begin position="312"/>
        <end position="325"/>
    </location>
</feature>
<dbReference type="AlphaFoldDB" id="A0A0X8HS21"/>
<feature type="region of interest" description="Disordered" evidence="1">
    <location>
        <begin position="312"/>
        <end position="332"/>
    </location>
</feature>
<dbReference type="EMBL" id="CP014244">
    <property type="protein sequence ID" value="AMD20404.1"/>
    <property type="molecule type" value="Genomic_DNA"/>
</dbReference>
<organism evidence="2 3">
    <name type="scientific">Eremothecium sinecaudum</name>
    <dbReference type="NCBI Taxonomy" id="45286"/>
    <lineage>
        <taxon>Eukaryota</taxon>
        <taxon>Fungi</taxon>
        <taxon>Dikarya</taxon>
        <taxon>Ascomycota</taxon>
        <taxon>Saccharomycotina</taxon>
        <taxon>Saccharomycetes</taxon>
        <taxon>Saccharomycetales</taxon>
        <taxon>Saccharomycetaceae</taxon>
        <taxon>Eremothecium</taxon>
    </lineage>
</organism>
<feature type="compositionally biased region" description="Polar residues" evidence="1">
    <location>
        <begin position="587"/>
        <end position="602"/>
    </location>
</feature>
<gene>
    <name evidence="2" type="ORF">AW171_hschr42296</name>
</gene>
<protein>
    <submittedName>
        <fullName evidence="2">HDL340Wp</fullName>
    </submittedName>
</protein>
<evidence type="ECO:0000313" key="2">
    <source>
        <dbReference type="EMBL" id="AMD20404.1"/>
    </source>
</evidence>
<dbReference type="Proteomes" id="UP000243052">
    <property type="component" value="Chromosome iv"/>
</dbReference>
<sequence length="625" mass="68584">MSLVHRSPTRDAEPDLDMYLTRVEQLDSLKGYSSSHTDLRYDGLYDDSRTKNHSPDDIRKAQLLLDGVYERNISDLGENRGRLNDLAYKSAYNYERAFSPVRKKGITNYGYSILPQSNVSANVFAMKQKPVRFDSISGEEARREYVVSAEDYQLLQAVKRSLASEVSTGSLVNGGLRSSNTSTETKVGDLLADPVRFDKDVDPQPEATTVRTTSPMPSVQVLLESPKSPPKSQPKEPVKEPVTESTKAPIKTPIKAPATAPARQNTQERSTKHLYTLPKSQPQPSSSLVGGKTPPKVPRKKIQLTYLESLERSRLGSSSTHHDVPRTPIRKTTGYDPITSVLKKNASSVERSVSKTINGTGKKVGKADFMSSVLKREPSVVQNYGRNLRQLPVNHESSIELMASALKTTGTPSRQATIAPPPIPPKPRNLSLAAKEEPDLEDILKQVHLNKVQEPPKVKPLISPKKGELFVPKLRSVKTNKAAPSNKEIDLPELKPVVRQQKRDASTPEALAAISTLKPAPQIIAAPSPTPEALLKLSSLNKTPAAPEPERVIPEALVRATQLQKATPLAKRIDSIPEALKKVQELGISQSTPRTLASSRQESLGHPTKIRPRGPPRRLPSNVAT</sequence>
<dbReference type="RefSeq" id="XP_017987400.1">
    <property type="nucleotide sequence ID" value="XM_018132022.1"/>
</dbReference>
<feature type="region of interest" description="Disordered" evidence="1">
    <location>
        <begin position="585"/>
        <end position="625"/>
    </location>
</feature>